<dbReference type="SUPFAM" id="SSF53807">
    <property type="entry name" value="Helical backbone' metal receptor"/>
    <property type="match status" value="1"/>
</dbReference>
<dbReference type="InterPro" id="IPR050902">
    <property type="entry name" value="ABC_Transporter_SBP"/>
</dbReference>
<dbReference type="EMBL" id="BMMH01000001">
    <property type="protein sequence ID" value="GGK90493.1"/>
    <property type="molecule type" value="Genomic_DNA"/>
</dbReference>
<dbReference type="PROSITE" id="PS51257">
    <property type="entry name" value="PROKAR_LIPOPROTEIN"/>
    <property type="match status" value="1"/>
</dbReference>
<feature type="signal peptide" evidence="2">
    <location>
        <begin position="1"/>
        <end position="33"/>
    </location>
</feature>
<evidence type="ECO:0000259" key="3">
    <source>
        <dbReference type="PROSITE" id="PS50983"/>
    </source>
</evidence>
<evidence type="ECO:0000313" key="4">
    <source>
        <dbReference type="EMBL" id="GGK90493.1"/>
    </source>
</evidence>
<organism evidence="4 5">
    <name type="scientific">Nocardia jinanensis</name>
    <dbReference type="NCBI Taxonomy" id="382504"/>
    <lineage>
        <taxon>Bacteria</taxon>
        <taxon>Bacillati</taxon>
        <taxon>Actinomycetota</taxon>
        <taxon>Actinomycetes</taxon>
        <taxon>Mycobacteriales</taxon>
        <taxon>Nocardiaceae</taxon>
        <taxon>Nocardia</taxon>
    </lineage>
</organism>
<gene>
    <name evidence="4" type="ORF">GCM10011588_00900</name>
</gene>
<feature type="domain" description="Fe/B12 periplasmic-binding" evidence="3">
    <location>
        <begin position="60"/>
        <end position="324"/>
    </location>
</feature>
<reference evidence="4" key="2">
    <citation type="submission" date="2020-09" db="EMBL/GenBank/DDBJ databases">
        <authorList>
            <person name="Sun Q."/>
            <person name="Zhou Y."/>
        </authorList>
    </citation>
    <scope>NUCLEOTIDE SEQUENCE</scope>
    <source>
        <strain evidence="4">CGMCC 4.3508</strain>
    </source>
</reference>
<dbReference type="Gene3D" id="3.40.50.1980">
    <property type="entry name" value="Nitrogenase molybdenum iron protein domain"/>
    <property type="match status" value="2"/>
</dbReference>
<comment type="similarity">
    <text evidence="1">Belongs to the bacterial solute-binding protein 8 family.</text>
</comment>
<comment type="caution">
    <text evidence="4">The sequence shown here is derived from an EMBL/GenBank/DDBJ whole genome shotgun (WGS) entry which is preliminary data.</text>
</comment>
<keyword evidence="5" id="KW-1185">Reference proteome</keyword>
<keyword evidence="2" id="KW-0732">Signal</keyword>
<sequence length="324" mass="34386">MSNPLPRGTHRVLPGVALLTAALLTACSGPPQAATSAAAGFPMTVSSCGRDVTFDHAPQRVVTVGSVAAPLIAAAGAADRIVTRTFESAPFPGEYADELAGIETTSRTGEIAREEIIDRGPDVVVSFEGAAVTADDLAQVNIPLLVSRGYCRDAAGSFDDIFADIELYGRLFGTSAAANTEITSLRQRVDEVAGRNKAHTPLRAAALIISRDGAKISAYGRTSTVSSQMRILGLDNAFGDSDIRYSEINTETLIDRDPDIIVLLTQGEQTPESVRQALRERPELARLRAIRDNRMIVVPFGYTGPGPVAVEGIEVLDRELGALR</sequence>
<dbReference type="PANTHER" id="PTHR30535">
    <property type="entry name" value="VITAMIN B12-BINDING PROTEIN"/>
    <property type="match status" value="1"/>
</dbReference>
<accession>A0A917R4M8</accession>
<name>A0A917R4M8_9NOCA</name>
<dbReference type="Pfam" id="PF01497">
    <property type="entry name" value="Peripla_BP_2"/>
    <property type="match status" value="1"/>
</dbReference>
<protein>
    <submittedName>
        <fullName evidence="4">ABC transporter substrate-binding protein</fullName>
    </submittedName>
</protein>
<dbReference type="PROSITE" id="PS50983">
    <property type="entry name" value="FE_B12_PBP"/>
    <property type="match status" value="1"/>
</dbReference>
<feature type="chain" id="PRO_5036895983" evidence="2">
    <location>
        <begin position="34"/>
        <end position="324"/>
    </location>
</feature>
<dbReference type="RefSeq" id="WP_058857100.1">
    <property type="nucleotide sequence ID" value="NZ_BMMH01000001.1"/>
</dbReference>
<evidence type="ECO:0000256" key="1">
    <source>
        <dbReference type="ARBA" id="ARBA00008814"/>
    </source>
</evidence>
<proteinExistence type="inferred from homology"/>
<reference evidence="4" key="1">
    <citation type="journal article" date="2014" name="Int. J. Syst. Evol. Microbiol.">
        <title>Complete genome sequence of Corynebacterium casei LMG S-19264T (=DSM 44701T), isolated from a smear-ripened cheese.</title>
        <authorList>
            <consortium name="US DOE Joint Genome Institute (JGI-PGF)"/>
            <person name="Walter F."/>
            <person name="Albersmeier A."/>
            <person name="Kalinowski J."/>
            <person name="Ruckert C."/>
        </authorList>
    </citation>
    <scope>NUCLEOTIDE SEQUENCE</scope>
    <source>
        <strain evidence="4">CGMCC 4.3508</strain>
    </source>
</reference>
<evidence type="ECO:0000256" key="2">
    <source>
        <dbReference type="SAM" id="SignalP"/>
    </source>
</evidence>
<dbReference type="Proteomes" id="UP000638263">
    <property type="component" value="Unassembled WGS sequence"/>
</dbReference>
<dbReference type="AlphaFoldDB" id="A0A917R4M8"/>
<dbReference type="InterPro" id="IPR002491">
    <property type="entry name" value="ABC_transptr_periplasmic_BD"/>
</dbReference>
<evidence type="ECO:0000313" key="5">
    <source>
        <dbReference type="Proteomes" id="UP000638263"/>
    </source>
</evidence>
<dbReference type="PANTHER" id="PTHR30535:SF34">
    <property type="entry name" value="MOLYBDATE-BINDING PROTEIN MOLA"/>
    <property type="match status" value="1"/>
</dbReference>